<gene>
    <name evidence="1" type="ORF">HPB49_010509</name>
</gene>
<comment type="caution">
    <text evidence="1">The sequence shown here is derived from an EMBL/GenBank/DDBJ whole genome shotgun (WGS) entry which is preliminary data.</text>
</comment>
<accession>A0ACB8D4Q1</accession>
<organism evidence="1 2">
    <name type="scientific">Dermacentor silvarum</name>
    <name type="common">Tick</name>
    <dbReference type="NCBI Taxonomy" id="543639"/>
    <lineage>
        <taxon>Eukaryota</taxon>
        <taxon>Metazoa</taxon>
        <taxon>Ecdysozoa</taxon>
        <taxon>Arthropoda</taxon>
        <taxon>Chelicerata</taxon>
        <taxon>Arachnida</taxon>
        <taxon>Acari</taxon>
        <taxon>Parasitiformes</taxon>
        <taxon>Ixodida</taxon>
        <taxon>Ixodoidea</taxon>
        <taxon>Ixodidae</taxon>
        <taxon>Rhipicephalinae</taxon>
        <taxon>Dermacentor</taxon>
    </lineage>
</organism>
<reference evidence="1" key="1">
    <citation type="submission" date="2020-05" db="EMBL/GenBank/DDBJ databases">
        <title>Large-scale comparative analyses of tick genomes elucidate their genetic diversity and vector capacities.</title>
        <authorList>
            <person name="Jia N."/>
            <person name="Wang J."/>
            <person name="Shi W."/>
            <person name="Du L."/>
            <person name="Sun Y."/>
            <person name="Zhan W."/>
            <person name="Jiang J."/>
            <person name="Wang Q."/>
            <person name="Zhang B."/>
            <person name="Ji P."/>
            <person name="Sakyi L.B."/>
            <person name="Cui X."/>
            <person name="Yuan T."/>
            <person name="Jiang B."/>
            <person name="Yang W."/>
            <person name="Lam T.T.-Y."/>
            <person name="Chang Q."/>
            <person name="Ding S."/>
            <person name="Wang X."/>
            <person name="Zhu J."/>
            <person name="Ruan X."/>
            <person name="Zhao L."/>
            <person name="Wei J."/>
            <person name="Que T."/>
            <person name="Du C."/>
            <person name="Cheng J."/>
            <person name="Dai P."/>
            <person name="Han X."/>
            <person name="Huang E."/>
            <person name="Gao Y."/>
            <person name="Liu J."/>
            <person name="Shao H."/>
            <person name="Ye R."/>
            <person name="Li L."/>
            <person name="Wei W."/>
            <person name="Wang X."/>
            <person name="Wang C."/>
            <person name="Yang T."/>
            <person name="Huo Q."/>
            <person name="Li W."/>
            <person name="Guo W."/>
            <person name="Chen H."/>
            <person name="Zhou L."/>
            <person name="Ni X."/>
            <person name="Tian J."/>
            <person name="Zhou Y."/>
            <person name="Sheng Y."/>
            <person name="Liu T."/>
            <person name="Pan Y."/>
            <person name="Xia L."/>
            <person name="Li J."/>
            <person name="Zhao F."/>
            <person name="Cao W."/>
        </authorList>
    </citation>
    <scope>NUCLEOTIDE SEQUENCE</scope>
    <source>
        <strain evidence="1">Dsil-2018</strain>
    </source>
</reference>
<dbReference type="Proteomes" id="UP000821865">
    <property type="component" value="Chromosome 3"/>
</dbReference>
<evidence type="ECO:0000313" key="2">
    <source>
        <dbReference type="Proteomes" id="UP000821865"/>
    </source>
</evidence>
<keyword evidence="2" id="KW-1185">Reference proteome</keyword>
<sequence length="494" mass="54591">MARRGKGATGRAAEEGPNINCDSCRRWVYLDETPFDDLKAASDADAFTCKLCKRLESLEIRLKEHSCRTCTALQTRVEDLEKLLQELAEKRNQQPTEQANVTGSEGDLHTPKRSRGADTPSHDQLMTGLMAGTTYSTQEAPPDKEPATPTKWDASQQCLKSQHPAMGPPADTQLNLPGVKQHENPGDTEKHSPDKKPHRGERRTTEHEEPPSQPRRTSVTGKRDKQHETGGPRFHRNSQICPLVGMQREMVLVGDGNVDLVAETVMAELGSRAAIEFISGKGVTAADAIAYANKYEQGAEPLPRKYILHAGLHDVLKGTPEEVAQALDLQWTGQPGSLIVCSIPEIYSRGGETRAAVVLANAKIKKWCRRTGNRFLDLGKGELSSGFQKDGLHYNEVTARQVGRVIGTVAAPFLGLGLSHRREKTTQDWRTRPDKCQPNQPSGPPHWSRAQTEPRLTSRGEHWHGGRTGRDQRGLAQLIEEALENVLAKKWPTL</sequence>
<name>A0ACB8D4Q1_DERSI</name>
<evidence type="ECO:0000313" key="1">
    <source>
        <dbReference type="EMBL" id="KAH7959348.1"/>
    </source>
</evidence>
<proteinExistence type="predicted"/>
<protein>
    <submittedName>
        <fullName evidence="1">Uncharacterized protein</fullName>
    </submittedName>
</protein>
<dbReference type="EMBL" id="CM023472">
    <property type="protein sequence ID" value="KAH7959348.1"/>
    <property type="molecule type" value="Genomic_DNA"/>
</dbReference>